<name>A0A0N0BDL3_9HYME</name>
<keyword evidence="3" id="KW-1185">Reference proteome</keyword>
<dbReference type="EMBL" id="KQ435855">
    <property type="protein sequence ID" value="KOX70631.1"/>
    <property type="molecule type" value="Genomic_DNA"/>
</dbReference>
<feature type="region of interest" description="Disordered" evidence="1">
    <location>
        <begin position="547"/>
        <end position="567"/>
    </location>
</feature>
<accession>A0A0N0BDL3</accession>
<dbReference type="AlphaFoldDB" id="A0A0N0BDL3"/>
<dbReference type="Proteomes" id="UP000053105">
    <property type="component" value="Unassembled WGS sequence"/>
</dbReference>
<proteinExistence type="predicted"/>
<feature type="compositionally biased region" description="Basic residues" evidence="1">
    <location>
        <begin position="310"/>
        <end position="322"/>
    </location>
</feature>
<sequence length="650" mass="74799">MTFDVLARLLLLRQQFRVSGKFARDATANVVARVVQPVLYFLRHNNGVHGNVSESLHAECSGFVYVQFIFHKEIIKKDCRDRAISVRQMGPRSFEKVVHLLKEVVVELAGPSGDYKGNESCEGVKDGCGRNFRFVALDQDYKSHFASFRSVSVEEQRCSDLIKLGFQSHRLNDGGCQEREDKLTVLKYMCQIRFVCHRLNVFNSARVICRWISGEWRSCDSNTIEECFQDACLKFLFFVFYMGKNLFANSIRCIFRLCFPGKRANDPRHIVKSSRVKHVRRLEHVPRMLSPDKGFRYICSALDENGSRSVQRKKKGKKRKDHSRWSDKRVADQQRKIYEWADVLKGMKDERTNGMDFRYSSDLIYSSKYIIIAARVLCHEYHALIVGSFSVLKFQNPVFLKDHSYVTDSQQLVKALVGNQIFHIVLLAVNFQVPLKFFDLDCESSQSPLFHRSPLHQIERTNSRLPSHESRRRIVDRKGTTTELIPGCFPGSINPPEAILVSPAGGIGIDNATRQVLVFYHDRKVGVAQEQDDRMVWPVEKWPTGKWIPPPDSKSDSSSRVRSNPTRCSCNESQTKFPKLKKITNERYESICLAYGTGRLLRKVQSVERDFSFLFLEDPRESLVPVSCFSFKQHARCPFLFTSILKTAIG</sequence>
<organism evidence="2 3">
    <name type="scientific">Melipona quadrifasciata</name>
    <dbReference type="NCBI Taxonomy" id="166423"/>
    <lineage>
        <taxon>Eukaryota</taxon>
        <taxon>Metazoa</taxon>
        <taxon>Ecdysozoa</taxon>
        <taxon>Arthropoda</taxon>
        <taxon>Hexapoda</taxon>
        <taxon>Insecta</taxon>
        <taxon>Pterygota</taxon>
        <taxon>Neoptera</taxon>
        <taxon>Endopterygota</taxon>
        <taxon>Hymenoptera</taxon>
        <taxon>Apocrita</taxon>
        <taxon>Aculeata</taxon>
        <taxon>Apoidea</taxon>
        <taxon>Anthophila</taxon>
        <taxon>Apidae</taxon>
        <taxon>Melipona</taxon>
    </lineage>
</organism>
<evidence type="ECO:0000313" key="2">
    <source>
        <dbReference type="EMBL" id="KOX70631.1"/>
    </source>
</evidence>
<feature type="region of interest" description="Disordered" evidence="1">
    <location>
        <begin position="308"/>
        <end position="328"/>
    </location>
</feature>
<reference evidence="2 3" key="1">
    <citation type="submission" date="2015-07" db="EMBL/GenBank/DDBJ databases">
        <title>The genome of Melipona quadrifasciata.</title>
        <authorList>
            <person name="Pan H."/>
            <person name="Kapheim K."/>
        </authorList>
    </citation>
    <scope>NUCLEOTIDE SEQUENCE [LARGE SCALE GENOMIC DNA]</scope>
    <source>
        <strain evidence="2">0111107301</strain>
        <tissue evidence="2">Whole body</tissue>
    </source>
</reference>
<gene>
    <name evidence="2" type="ORF">WN51_03689</name>
</gene>
<evidence type="ECO:0000313" key="3">
    <source>
        <dbReference type="Proteomes" id="UP000053105"/>
    </source>
</evidence>
<evidence type="ECO:0000256" key="1">
    <source>
        <dbReference type="SAM" id="MobiDB-lite"/>
    </source>
</evidence>
<protein>
    <submittedName>
        <fullName evidence="2">Uncharacterized protein</fullName>
    </submittedName>
</protein>